<dbReference type="SUPFAM" id="SSF53335">
    <property type="entry name" value="S-adenosyl-L-methionine-dependent methyltransferases"/>
    <property type="match status" value="1"/>
</dbReference>
<dbReference type="Gene3D" id="3.40.50.150">
    <property type="entry name" value="Vaccinia Virus protein VP39"/>
    <property type="match status" value="1"/>
</dbReference>
<dbReference type="Pfam" id="PF10294">
    <property type="entry name" value="Methyltransf_16"/>
    <property type="match status" value="1"/>
</dbReference>
<dbReference type="Proteomes" id="UP000694545">
    <property type="component" value="Unplaced"/>
</dbReference>
<organism evidence="3 4">
    <name type="scientific">Varanus komodoensis</name>
    <name type="common">Komodo dragon</name>
    <dbReference type="NCBI Taxonomy" id="61221"/>
    <lineage>
        <taxon>Eukaryota</taxon>
        <taxon>Metazoa</taxon>
        <taxon>Chordata</taxon>
        <taxon>Craniata</taxon>
        <taxon>Vertebrata</taxon>
        <taxon>Euteleostomi</taxon>
        <taxon>Lepidosauria</taxon>
        <taxon>Squamata</taxon>
        <taxon>Bifurcata</taxon>
        <taxon>Unidentata</taxon>
        <taxon>Episquamata</taxon>
        <taxon>Toxicofera</taxon>
        <taxon>Anguimorpha</taxon>
        <taxon>Paleoanguimorpha</taxon>
        <taxon>Varanoidea</taxon>
        <taxon>Varanidae</taxon>
        <taxon>Varanus</taxon>
    </lineage>
</organism>
<keyword evidence="2" id="KW-0949">S-adenosyl-L-methionine</keyword>
<evidence type="ECO:0000313" key="3">
    <source>
        <dbReference type="Ensembl" id="ENSVKKP00000016920.1"/>
    </source>
</evidence>
<protein>
    <recommendedName>
        <fullName evidence="5">Protein-lysine methyltransferase METTL21E-like</fullName>
    </recommendedName>
</protein>
<reference evidence="3" key="2">
    <citation type="submission" date="2025-09" db="UniProtKB">
        <authorList>
            <consortium name="Ensembl"/>
        </authorList>
    </citation>
    <scope>IDENTIFICATION</scope>
</reference>
<reference evidence="3" key="1">
    <citation type="submission" date="2025-08" db="UniProtKB">
        <authorList>
            <consortium name="Ensembl"/>
        </authorList>
    </citation>
    <scope>IDENTIFICATION</scope>
</reference>
<dbReference type="PANTHER" id="PTHR14614">
    <property type="entry name" value="HEPATOCELLULAR CARCINOMA-ASSOCIATED ANTIGEN"/>
    <property type="match status" value="1"/>
</dbReference>
<proteinExistence type="predicted"/>
<dbReference type="AlphaFoldDB" id="A0A8D2L5D1"/>
<dbReference type="GO" id="GO:0008168">
    <property type="term" value="F:methyltransferase activity"/>
    <property type="evidence" value="ECO:0007669"/>
    <property type="project" value="UniProtKB-KW"/>
</dbReference>
<evidence type="ECO:0008006" key="5">
    <source>
        <dbReference type="Google" id="ProtNLM"/>
    </source>
</evidence>
<keyword evidence="4" id="KW-1185">Reference proteome</keyword>
<keyword evidence="1" id="KW-0489">Methyltransferase</keyword>
<dbReference type="OMA" id="WEGYIFS"/>
<dbReference type="PANTHER" id="PTHR14614:SF1">
    <property type="entry name" value="METHYLTRANSFERASE-LIKE PROTEIN 21E PSEUDOGENE-RELATED"/>
    <property type="match status" value="1"/>
</dbReference>
<dbReference type="InterPro" id="IPR019410">
    <property type="entry name" value="Methyltransf_16"/>
</dbReference>
<evidence type="ECO:0000313" key="4">
    <source>
        <dbReference type="Proteomes" id="UP000694545"/>
    </source>
</evidence>
<keyword evidence="1" id="KW-0808">Transferase</keyword>
<sequence>MGHCTVIKMYNLCIISLSGLNGDEQLVAEIMGRCFSPSVITTQPWEGFNFVGHKIKITEATDSYGAVVWPSALVLCHFLETNVKSYAMADKSVIEIGAGTGLLSIVASILGARVISTDLPELLGNLQYNIRRNTKMKCLHEPQVKELLWGIDLEKNFPRSLCQFDYILAADVVYDHPYLEELLLTFEHLCTEKTMIIWAMRFRLKKDNQFVDSFKQLFDLEVISEFPSLSITLFKAKRRFLRSG</sequence>
<accession>A0A8D2L5D1</accession>
<dbReference type="Ensembl" id="ENSVKKT00000017343.1">
    <property type="protein sequence ID" value="ENSVKKP00000016920.1"/>
    <property type="gene ID" value="ENSVKKG00000011570.1"/>
</dbReference>
<evidence type="ECO:0000256" key="1">
    <source>
        <dbReference type="ARBA" id="ARBA00022603"/>
    </source>
</evidence>
<dbReference type="InterPro" id="IPR029063">
    <property type="entry name" value="SAM-dependent_MTases_sf"/>
</dbReference>
<evidence type="ECO:0000256" key="2">
    <source>
        <dbReference type="ARBA" id="ARBA00022691"/>
    </source>
</evidence>
<dbReference type="GO" id="GO:0032259">
    <property type="term" value="P:methylation"/>
    <property type="evidence" value="ECO:0007669"/>
    <property type="project" value="UniProtKB-KW"/>
</dbReference>
<name>A0A8D2L5D1_VARKO</name>